<accession>A0A5D2RYF6</accession>
<name>A0A5D2RYF6_GOSMU</name>
<dbReference type="InterPro" id="IPR056440">
    <property type="entry name" value="Zn-ribbon_GIR1"/>
</dbReference>
<organism evidence="2 3">
    <name type="scientific">Gossypium mustelinum</name>
    <name type="common">Cotton</name>
    <name type="synonym">Gossypium caicoense</name>
    <dbReference type="NCBI Taxonomy" id="34275"/>
    <lineage>
        <taxon>Eukaryota</taxon>
        <taxon>Viridiplantae</taxon>
        <taxon>Streptophyta</taxon>
        <taxon>Embryophyta</taxon>
        <taxon>Tracheophyta</taxon>
        <taxon>Spermatophyta</taxon>
        <taxon>Magnoliopsida</taxon>
        <taxon>eudicotyledons</taxon>
        <taxon>Gunneridae</taxon>
        <taxon>Pentapetalae</taxon>
        <taxon>rosids</taxon>
        <taxon>malvids</taxon>
        <taxon>Malvales</taxon>
        <taxon>Malvaceae</taxon>
        <taxon>Malvoideae</taxon>
        <taxon>Gossypium</taxon>
    </lineage>
</organism>
<reference evidence="2 3" key="1">
    <citation type="submission" date="2019-07" db="EMBL/GenBank/DDBJ databases">
        <title>WGS assembly of Gossypium mustelinum.</title>
        <authorList>
            <person name="Chen Z.J."/>
            <person name="Sreedasyam A."/>
            <person name="Ando A."/>
            <person name="Song Q."/>
            <person name="De L."/>
            <person name="Hulse-Kemp A."/>
            <person name="Ding M."/>
            <person name="Ye W."/>
            <person name="Kirkbride R."/>
            <person name="Jenkins J."/>
            <person name="Plott C."/>
            <person name="Lovell J."/>
            <person name="Lin Y.-M."/>
            <person name="Vaughn R."/>
            <person name="Liu B."/>
            <person name="Li W."/>
            <person name="Simpson S."/>
            <person name="Scheffler B."/>
            <person name="Saski C."/>
            <person name="Grover C."/>
            <person name="Hu G."/>
            <person name="Conover J."/>
            <person name="Carlson J."/>
            <person name="Shu S."/>
            <person name="Boston L."/>
            <person name="Williams M."/>
            <person name="Peterson D."/>
            <person name="Mcgee K."/>
            <person name="Jones D."/>
            <person name="Wendel J."/>
            <person name="Stelly D."/>
            <person name="Grimwood J."/>
            <person name="Schmutz J."/>
        </authorList>
    </citation>
    <scope>NUCLEOTIDE SEQUENCE [LARGE SCALE GENOMIC DNA]</scope>
    <source>
        <strain evidence="2">1408120.09</strain>
    </source>
</reference>
<keyword evidence="3" id="KW-1185">Reference proteome</keyword>
<dbReference type="PANTHER" id="PTHR33177">
    <property type="entry name" value="PUTATIVE-RELATED"/>
    <property type="match status" value="1"/>
</dbReference>
<sequence length="126" mass="13931">YFYLQGDVRKISLTETIGEENGKSVDLNSELTSIDLPPKDPLSTNQCPEISSASLLKTSHMLLNQQDSSSEEIKFSYSRAEGSSLVVMACTCCLMYVMACEINPKCANCKTSDHLLDLFRDLPQSP</sequence>
<proteinExistence type="predicted"/>
<dbReference type="InterPro" id="IPR055281">
    <property type="entry name" value="GIR1-2/SIED1"/>
</dbReference>
<evidence type="ECO:0000259" key="1">
    <source>
        <dbReference type="Pfam" id="PF24747"/>
    </source>
</evidence>
<feature type="domain" description="GIR1-like zinc ribbon" evidence="1">
    <location>
        <begin position="84"/>
        <end position="118"/>
    </location>
</feature>
<feature type="non-terminal residue" evidence="2">
    <location>
        <position position="1"/>
    </location>
</feature>
<evidence type="ECO:0000313" key="3">
    <source>
        <dbReference type="Proteomes" id="UP000323597"/>
    </source>
</evidence>
<dbReference type="PANTHER" id="PTHR33177:SF77">
    <property type="entry name" value="LITAF DOMAIN-CONTAINING PROTEIN"/>
    <property type="match status" value="1"/>
</dbReference>
<dbReference type="Pfam" id="PF24747">
    <property type="entry name" value="Zn-ribbon_GIR1"/>
    <property type="match status" value="1"/>
</dbReference>
<dbReference type="EMBL" id="CM017661">
    <property type="protein sequence ID" value="TYI45098.1"/>
    <property type="molecule type" value="Genomic_DNA"/>
</dbReference>
<evidence type="ECO:0000313" key="2">
    <source>
        <dbReference type="EMBL" id="TYI45098.1"/>
    </source>
</evidence>
<dbReference type="AlphaFoldDB" id="A0A5D2RYF6"/>
<dbReference type="Proteomes" id="UP000323597">
    <property type="component" value="Chromosome D13"/>
</dbReference>
<gene>
    <name evidence="2" type="ORF">E1A91_D13G012200v1</name>
</gene>
<protein>
    <recommendedName>
        <fullName evidence="1">GIR1-like zinc ribbon domain-containing protein</fullName>
    </recommendedName>
</protein>